<accession>A0ABN3L6A7</accession>
<sequence length="138" mass="14207">MKPLRLAVPALLALVVPLTAAAPVGAAPASRAASGRLVVSVVGASENGTWELSCEPDGGTHPDAAAACDRLQELETTRRGGAFEPAAEGQACTMVHGGPARATVHGTWNGRRVSASYSRADGCEISRWEALRPVLPRA</sequence>
<keyword evidence="6" id="KW-1015">Disulfide bond</keyword>
<comment type="similarity">
    <text evidence="2">Belongs to the protease inhibitor I16 (SSI) family.</text>
</comment>
<dbReference type="SUPFAM" id="SSF55399">
    <property type="entry name" value="Subtilisin inhibitor"/>
    <property type="match status" value="1"/>
</dbReference>
<feature type="signal peptide" evidence="7">
    <location>
        <begin position="1"/>
        <end position="21"/>
    </location>
</feature>
<evidence type="ECO:0000256" key="2">
    <source>
        <dbReference type="ARBA" id="ARBA00010472"/>
    </source>
</evidence>
<feature type="chain" id="PRO_5045431492" description="Subtilisin inhibitor domain-containing protein" evidence="7">
    <location>
        <begin position="22"/>
        <end position="138"/>
    </location>
</feature>
<dbReference type="InterPro" id="IPR036819">
    <property type="entry name" value="Subtilisin_inhibitor-like_sf"/>
</dbReference>
<dbReference type="Proteomes" id="UP001501358">
    <property type="component" value="Unassembled WGS sequence"/>
</dbReference>
<dbReference type="InterPro" id="IPR020054">
    <property type="entry name" value="Prot_inh_SSI_I16_CS"/>
</dbReference>
<evidence type="ECO:0000256" key="5">
    <source>
        <dbReference type="ARBA" id="ARBA00022900"/>
    </source>
</evidence>
<evidence type="ECO:0000256" key="3">
    <source>
        <dbReference type="ARBA" id="ARBA00022525"/>
    </source>
</evidence>
<reference evidence="9 10" key="1">
    <citation type="journal article" date="2019" name="Int. J. Syst. Evol. Microbiol.">
        <title>The Global Catalogue of Microorganisms (GCM) 10K type strain sequencing project: providing services to taxonomists for standard genome sequencing and annotation.</title>
        <authorList>
            <consortium name="The Broad Institute Genomics Platform"/>
            <consortium name="The Broad Institute Genome Sequencing Center for Infectious Disease"/>
            <person name="Wu L."/>
            <person name="Ma J."/>
        </authorList>
    </citation>
    <scope>NUCLEOTIDE SEQUENCE [LARGE SCALE GENOMIC DNA]</scope>
    <source>
        <strain evidence="9 10">JCM 6307</strain>
    </source>
</reference>
<gene>
    <name evidence="9" type="ORF">GCM10010406_11210</name>
</gene>
<dbReference type="Pfam" id="PF00720">
    <property type="entry name" value="SSI"/>
    <property type="match status" value="1"/>
</dbReference>
<keyword evidence="3" id="KW-0964">Secreted</keyword>
<feature type="domain" description="Subtilisin inhibitor" evidence="8">
    <location>
        <begin position="47"/>
        <end position="115"/>
    </location>
</feature>
<keyword evidence="7" id="KW-0732">Signal</keyword>
<evidence type="ECO:0000256" key="1">
    <source>
        <dbReference type="ARBA" id="ARBA00004613"/>
    </source>
</evidence>
<evidence type="ECO:0000256" key="4">
    <source>
        <dbReference type="ARBA" id="ARBA00022690"/>
    </source>
</evidence>
<proteinExistence type="inferred from homology"/>
<evidence type="ECO:0000313" key="10">
    <source>
        <dbReference type="Proteomes" id="UP001501358"/>
    </source>
</evidence>
<dbReference type="PROSITE" id="PS00999">
    <property type="entry name" value="SSI"/>
    <property type="match status" value="1"/>
</dbReference>
<evidence type="ECO:0000256" key="7">
    <source>
        <dbReference type="SAM" id="SignalP"/>
    </source>
</evidence>
<dbReference type="InterPro" id="IPR023549">
    <property type="entry name" value="Subtilisin_inhibitor"/>
</dbReference>
<protein>
    <recommendedName>
        <fullName evidence="8">Subtilisin inhibitor domain-containing protein</fullName>
    </recommendedName>
</protein>
<dbReference type="Gene3D" id="3.30.350.10">
    <property type="entry name" value="Subtilisin inhibitor-like"/>
    <property type="match status" value="1"/>
</dbReference>
<evidence type="ECO:0000259" key="8">
    <source>
        <dbReference type="Pfam" id="PF00720"/>
    </source>
</evidence>
<comment type="caution">
    <text evidence="9">The sequence shown here is derived from an EMBL/GenBank/DDBJ whole genome shotgun (WGS) entry which is preliminary data.</text>
</comment>
<keyword evidence="4" id="KW-0646">Protease inhibitor</keyword>
<keyword evidence="5" id="KW-0722">Serine protease inhibitor</keyword>
<name>A0ABN3L6A7_9ACTN</name>
<comment type="subcellular location">
    <subcellularLocation>
        <location evidence="1">Secreted</location>
    </subcellularLocation>
</comment>
<dbReference type="RefSeq" id="WP_182313650.1">
    <property type="nucleotide sequence ID" value="NZ_BAAATA010000004.1"/>
</dbReference>
<organism evidence="9 10">
    <name type="scientific">Streptomyces thermolineatus</name>
    <dbReference type="NCBI Taxonomy" id="44033"/>
    <lineage>
        <taxon>Bacteria</taxon>
        <taxon>Bacillati</taxon>
        <taxon>Actinomycetota</taxon>
        <taxon>Actinomycetes</taxon>
        <taxon>Kitasatosporales</taxon>
        <taxon>Streptomycetaceae</taxon>
        <taxon>Streptomyces</taxon>
    </lineage>
</organism>
<evidence type="ECO:0000313" key="9">
    <source>
        <dbReference type="EMBL" id="GAA2476787.1"/>
    </source>
</evidence>
<keyword evidence="10" id="KW-1185">Reference proteome</keyword>
<evidence type="ECO:0000256" key="6">
    <source>
        <dbReference type="ARBA" id="ARBA00023157"/>
    </source>
</evidence>
<dbReference type="EMBL" id="BAAATA010000004">
    <property type="protein sequence ID" value="GAA2476787.1"/>
    <property type="molecule type" value="Genomic_DNA"/>
</dbReference>